<accession>A0AAD1Y4M5</accession>
<evidence type="ECO:0000313" key="2">
    <source>
        <dbReference type="EMBL" id="CAI2383836.1"/>
    </source>
</evidence>
<protein>
    <submittedName>
        <fullName evidence="2">Uncharacterized protein</fullName>
    </submittedName>
</protein>
<evidence type="ECO:0000256" key="1">
    <source>
        <dbReference type="SAM" id="Phobius"/>
    </source>
</evidence>
<gene>
    <name evidence="2" type="ORF">ECRASSUSDP1_LOCUS25348</name>
</gene>
<dbReference type="Proteomes" id="UP001295684">
    <property type="component" value="Unassembled WGS sequence"/>
</dbReference>
<evidence type="ECO:0000313" key="3">
    <source>
        <dbReference type="Proteomes" id="UP001295684"/>
    </source>
</evidence>
<proteinExistence type="predicted"/>
<sequence length="147" mass="17414">MNSNLIMHRILRRSGGLSKLAFTARAGHDYHYAPNEPKPHDYEKPPHEDEIIKIHYLKHYPMYEFKNFSDPEIDSYRYWLRYRFENYGTETSPAETHPWESTPITASLTFLLMPLFVIVFGYTSLKKTNRLKNNKSEIVGIFSQKQI</sequence>
<keyword evidence="1" id="KW-0472">Membrane</keyword>
<keyword evidence="1" id="KW-1133">Transmembrane helix</keyword>
<dbReference type="EMBL" id="CAMPGE010026142">
    <property type="protein sequence ID" value="CAI2383836.1"/>
    <property type="molecule type" value="Genomic_DNA"/>
</dbReference>
<feature type="transmembrane region" description="Helical" evidence="1">
    <location>
        <begin position="104"/>
        <end position="125"/>
    </location>
</feature>
<keyword evidence="3" id="KW-1185">Reference proteome</keyword>
<name>A0AAD1Y4M5_EUPCR</name>
<comment type="caution">
    <text evidence="2">The sequence shown here is derived from an EMBL/GenBank/DDBJ whole genome shotgun (WGS) entry which is preliminary data.</text>
</comment>
<dbReference type="AlphaFoldDB" id="A0AAD1Y4M5"/>
<keyword evidence="1" id="KW-0812">Transmembrane</keyword>
<organism evidence="2 3">
    <name type="scientific">Euplotes crassus</name>
    <dbReference type="NCBI Taxonomy" id="5936"/>
    <lineage>
        <taxon>Eukaryota</taxon>
        <taxon>Sar</taxon>
        <taxon>Alveolata</taxon>
        <taxon>Ciliophora</taxon>
        <taxon>Intramacronucleata</taxon>
        <taxon>Spirotrichea</taxon>
        <taxon>Hypotrichia</taxon>
        <taxon>Euplotida</taxon>
        <taxon>Euplotidae</taxon>
        <taxon>Moneuplotes</taxon>
    </lineage>
</organism>
<reference evidence="2" key="1">
    <citation type="submission" date="2023-07" db="EMBL/GenBank/DDBJ databases">
        <authorList>
            <consortium name="AG Swart"/>
            <person name="Singh M."/>
            <person name="Singh A."/>
            <person name="Seah K."/>
            <person name="Emmerich C."/>
        </authorList>
    </citation>
    <scope>NUCLEOTIDE SEQUENCE</scope>
    <source>
        <strain evidence="2">DP1</strain>
    </source>
</reference>